<dbReference type="OrthoDB" id="5842897at2759"/>
<proteinExistence type="inferred from homology"/>
<evidence type="ECO:0000256" key="1">
    <source>
        <dbReference type="ARBA" id="ARBA00005964"/>
    </source>
</evidence>
<comment type="caution">
    <text evidence="6">The sequence shown here is derived from an EMBL/GenBank/DDBJ whole genome shotgun (WGS) entry which is preliminary data.</text>
</comment>
<dbReference type="PROSITE" id="PS00122">
    <property type="entry name" value="CARBOXYLESTERASE_B_1"/>
    <property type="match status" value="1"/>
</dbReference>
<dbReference type="Pfam" id="PF00135">
    <property type="entry name" value="COesterase"/>
    <property type="match status" value="1"/>
</dbReference>
<evidence type="ECO:0000313" key="6">
    <source>
        <dbReference type="EMBL" id="KHN87526.1"/>
    </source>
</evidence>
<dbReference type="EMBL" id="JPKZ01000420">
    <property type="protein sequence ID" value="KHN87526.1"/>
    <property type="molecule type" value="Genomic_DNA"/>
</dbReference>
<dbReference type="Proteomes" id="UP000031036">
    <property type="component" value="Unassembled WGS sequence"/>
</dbReference>
<keyword evidence="7" id="KW-1185">Reference proteome</keyword>
<dbReference type="InterPro" id="IPR029058">
    <property type="entry name" value="AB_hydrolase_fold"/>
</dbReference>
<feature type="domain" description="Carboxylesterase type B" evidence="5">
    <location>
        <begin position="27"/>
        <end position="548"/>
    </location>
</feature>
<reference evidence="6 7" key="1">
    <citation type="submission" date="2014-11" db="EMBL/GenBank/DDBJ databases">
        <title>Genetic blueprint of the zoonotic pathogen Toxocara canis.</title>
        <authorList>
            <person name="Zhu X.-Q."/>
            <person name="Korhonen P.K."/>
            <person name="Cai H."/>
            <person name="Young N.D."/>
            <person name="Nejsum P."/>
            <person name="von Samson-Himmelstjerna G."/>
            <person name="Boag P.R."/>
            <person name="Tan P."/>
            <person name="Li Q."/>
            <person name="Min J."/>
            <person name="Yang Y."/>
            <person name="Wang X."/>
            <person name="Fang X."/>
            <person name="Hall R.S."/>
            <person name="Hofmann A."/>
            <person name="Sternberg P.W."/>
            <person name="Jex A.R."/>
            <person name="Gasser R.B."/>
        </authorList>
    </citation>
    <scope>NUCLEOTIDE SEQUENCE [LARGE SCALE GENOMIC DNA]</scope>
    <source>
        <strain evidence="6">PN_DK_2014</strain>
    </source>
</reference>
<evidence type="ECO:0000256" key="4">
    <source>
        <dbReference type="RuleBase" id="RU361235"/>
    </source>
</evidence>
<dbReference type="PANTHER" id="PTHR11559">
    <property type="entry name" value="CARBOXYLESTERASE"/>
    <property type="match status" value="1"/>
</dbReference>
<dbReference type="Gene3D" id="3.40.50.1820">
    <property type="entry name" value="alpha/beta hydrolase"/>
    <property type="match status" value="1"/>
</dbReference>
<evidence type="ECO:0000313" key="7">
    <source>
        <dbReference type="Proteomes" id="UP000031036"/>
    </source>
</evidence>
<protein>
    <recommendedName>
        <fullName evidence="4">Carboxylic ester hydrolase</fullName>
        <ecNumber evidence="4">3.1.1.-</ecNumber>
    </recommendedName>
</protein>
<dbReference type="EC" id="3.1.1.-" evidence="4"/>
<dbReference type="InterPro" id="IPR002018">
    <property type="entry name" value="CarbesteraseB"/>
</dbReference>
<dbReference type="SUPFAM" id="SSF53474">
    <property type="entry name" value="alpha/beta-Hydrolases"/>
    <property type="match status" value="1"/>
</dbReference>
<evidence type="ECO:0000256" key="3">
    <source>
        <dbReference type="ARBA" id="ARBA00022801"/>
    </source>
</evidence>
<feature type="chain" id="PRO_5005110118" description="Carboxylic ester hydrolase" evidence="4">
    <location>
        <begin position="24"/>
        <end position="563"/>
    </location>
</feature>
<evidence type="ECO:0000256" key="2">
    <source>
        <dbReference type="ARBA" id="ARBA00022487"/>
    </source>
</evidence>
<dbReference type="STRING" id="6265.A0A0B2VVF6"/>
<feature type="signal peptide" evidence="4">
    <location>
        <begin position="1"/>
        <end position="23"/>
    </location>
</feature>
<organism evidence="6 7">
    <name type="scientific">Toxocara canis</name>
    <name type="common">Canine roundworm</name>
    <dbReference type="NCBI Taxonomy" id="6265"/>
    <lineage>
        <taxon>Eukaryota</taxon>
        <taxon>Metazoa</taxon>
        <taxon>Ecdysozoa</taxon>
        <taxon>Nematoda</taxon>
        <taxon>Chromadorea</taxon>
        <taxon>Rhabditida</taxon>
        <taxon>Spirurina</taxon>
        <taxon>Ascaridomorpha</taxon>
        <taxon>Ascaridoidea</taxon>
        <taxon>Toxocaridae</taxon>
        <taxon>Toxocara</taxon>
    </lineage>
</organism>
<dbReference type="OMA" id="QYEHESE"/>
<gene>
    <name evidence="6" type="primary">CES5A</name>
    <name evidence="6" type="ORF">Tcan_03236</name>
</gene>
<dbReference type="ESTHER" id="toxca-a0a0b2vvf6">
    <property type="family name" value="Carb_B_Nematoda"/>
</dbReference>
<dbReference type="InterPro" id="IPR019826">
    <property type="entry name" value="Carboxylesterase_B_AS"/>
</dbReference>
<dbReference type="AlphaFoldDB" id="A0A0B2VVF6"/>
<evidence type="ECO:0000259" key="5">
    <source>
        <dbReference type="Pfam" id="PF00135"/>
    </source>
</evidence>
<keyword evidence="4" id="KW-0732">Signal</keyword>
<comment type="similarity">
    <text evidence="1 4">Belongs to the type-B carboxylesterase/lipase family.</text>
</comment>
<dbReference type="InterPro" id="IPR050309">
    <property type="entry name" value="Type-B_Carboxylest/Lipase"/>
</dbReference>
<sequence>MTVSIIRLLPLLLCLPISFTVEARVVKVNTSRGTVYGFHVDYGNDVSKLYFGSADVFLGIPYARAPVGHLRFARTRPLLKFKGGKHSASRYGKYCPQGRQFDNTTMSENCLKLNIFTPNATSLLRLPVMFYIHSGGFIAGVDRELDTPGAVTNFVSRGVVIVTFQYRIGVLGFFTTHTDDFPANRGLHDSVTALRWVYDEIEAFGGDKTKITIFGASAGSCTVAALTLSPLSKDIIHQAIMQSGGSLSLYDGYPQHSLRSETIAKTVCNVTEAEWKSKRYGRLKQCMEEATINNILAHDADYSNYSDEIGWSITIDDVVLPDLPQNLAKERPNIPVMMGTARDEYYGFFMWRSDAKTLTKSFNSTIYKMLFDRIAGNITQNTHLRDVIYQMVSAIYVNHSVPTLQESDHGRWLKAAIDTLGGLIFIGPTAKEIEWYRNNNNTDVFIYQYEHESELVHRERVDEWKPVIHGEELCFIFLIEYCWKTAGHENRTTSVDYVIADRLGQMWTDFAKTGRPSPNWEPFDDYDSFKYFAIRYNASMKTAYADKHRYAWNDVSYFLNELF</sequence>
<keyword evidence="2" id="KW-0719">Serine esterase</keyword>
<keyword evidence="3 4" id="KW-0378">Hydrolase</keyword>
<dbReference type="GO" id="GO:0052689">
    <property type="term" value="F:carboxylic ester hydrolase activity"/>
    <property type="evidence" value="ECO:0007669"/>
    <property type="project" value="UniProtKB-KW"/>
</dbReference>
<accession>A0A0B2VVF6</accession>
<name>A0A0B2VVF6_TOXCA</name>